<name>A0A401ITZ4_9LACO</name>
<dbReference type="AlphaFoldDB" id="A0A401ITZ4"/>
<gene>
    <name evidence="2" type="ORF">LFYK43_14580</name>
</gene>
<keyword evidence="1" id="KW-0812">Transmembrane</keyword>
<proteinExistence type="predicted"/>
<comment type="caution">
    <text evidence="2">The sequence shown here is derived from an EMBL/GenBank/DDBJ whole genome shotgun (WGS) entry which is preliminary data.</text>
</comment>
<organism evidence="2 3">
    <name type="scientific">Ligilactobacillus salitolerans</name>
    <dbReference type="NCBI Taxonomy" id="1808352"/>
    <lineage>
        <taxon>Bacteria</taxon>
        <taxon>Bacillati</taxon>
        <taxon>Bacillota</taxon>
        <taxon>Bacilli</taxon>
        <taxon>Lactobacillales</taxon>
        <taxon>Lactobacillaceae</taxon>
        <taxon>Ligilactobacillus</taxon>
    </lineage>
</organism>
<dbReference type="Proteomes" id="UP000286848">
    <property type="component" value="Unassembled WGS sequence"/>
</dbReference>
<feature type="transmembrane region" description="Helical" evidence="1">
    <location>
        <begin position="51"/>
        <end position="84"/>
    </location>
</feature>
<evidence type="ECO:0000313" key="3">
    <source>
        <dbReference type="Proteomes" id="UP000286848"/>
    </source>
</evidence>
<dbReference type="OrthoDB" id="2329030at2"/>
<dbReference type="EMBL" id="BFFP01000023">
    <property type="protein sequence ID" value="GBG94999.1"/>
    <property type="molecule type" value="Genomic_DNA"/>
</dbReference>
<accession>A0A401ITZ4</accession>
<protein>
    <submittedName>
        <fullName evidence="2">Uncharacterized protein</fullName>
    </submittedName>
</protein>
<feature type="transmembrane region" description="Helical" evidence="1">
    <location>
        <begin position="96"/>
        <end position="117"/>
    </location>
</feature>
<evidence type="ECO:0000256" key="1">
    <source>
        <dbReference type="SAM" id="Phobius"/>
    </source>
</evidence>
<keyword evidence="3" id="KW-1185">Reference proteome</keyword>
<reference evidence="2 3" key="1">
    <citation type="journal article" date="2019" name="Int. J. Syst. Evol. Microbiol.">
        <title>Lactobacillus salitolerans sp. nov., a novel lactic acid bacterium isolated from spent mushroom substrates.</title>
        <authorList>
            <person name="Tohno M."/>
            <person name="Tanizawa Y."/>
            <person name="Kojima Y."/>
            <person name="Sakamoto M."/>
            <person name="Nakamura Y."/>
            <person name="Ohkuma M."/>
            <person name="Kobayashi H."/>
        </authorList>
    </citation>
    <scope>NUCLEOTIDE SEQUENCE [LARGE SCALE GENOMIC DNA]</scope>
    <source>
        <strain evidence="2 3">YK43</strain>
    </source>
</reference>
<keyword evidence="1" id="KW-1133">Transmembrane helix</keyword>
<dbReference type="RefSeq" id="WP_124976917.1">
    <property type="nucleotide sequence ID" value="NZ_BFFP01000023.1"/>
</dbReference>
<sequence>MNWKYIGIFLFVLWLLLTTTKFSNLSNQSYFSYKRAYFGRLEWYKNFRNWLLIAALLLIEIFAPLKTIFLMFFLAALLFMCLCFRNLKHRVGLPSVSLWLFLGNMILVALSGTVIFAL</sequence>
<keyword evidence="1" id="KW-0472">Membrane</keyword>
<evidence type="ECO:0000313" key="2">
    <source>
        <dbReference type="EMBL" id="GBG94999.1"/>
    </source>
</evidence>